<dbReference type="PANTHER" id="PTHR33710">
    <property type="entry name" value="BNAC02G09200D PROTEIN"/>
    <property type="match status" value="1"/>
</dbReference>
<comment type="caution">
    <text evidence="2">The sequence shown here is derived from an EMBL/GenBank/DDBJ whole genome shotgun (WGS) entry which is preliminary data.</text>
</comment>
<evidence type="ECO:0000313" key="2">
    <source>
        <dbReference type="EMBL" id="KAK3206948.1"/>
    </source>
</evidence>
<dbReference type="Gene3D" id="3.60.10.10">
    <property type="entry name" value="Endonuclease/exonuclease/phosphatase"/>
    <property type="match status" value="1"/>
</dbReference>
<evidence type="ECO:0000256" key="1">
    <source>
        <dbReference type="SAM" id="MobiDB-lite"/>
    </source>
</evidence>
<organism evidence="2 3">
    <name type="scientific">Dipteronia sinensis</name>
    <dbReference type="NCBI Taxonomy" id="43782"/>
    <lineage>
        <taxon>Eukaryota</taxon>
        <taxon>Viridiplantae</taxon>
        <taxon>Streptophyta</taxon>
        <taxon>Embryophyta</taxon>
        <taxon>Tracheophyta</taxon>
        <taxon>Spermatophyta</taxon>
        <taxon>Magnoliopsida</taxon>
        <taxon>eudicotyledons</taxon>
        <taxon>Gunneridae</taxon>
        <taxon>Pentapetalae</taxon>
        <taxon>rosids</taxon>
        <taxon>malvids</taxon>
        <taxon>Sapindales</taxon>
        <taxon>Sapindaceae</taxon>
        <taxon>Hippocastanoideae</taxon>
        <taxon>Acereae</taxon>
        <taxon>Dipteronia</taxon>
    </lineage>
</organism>
<dbReference type="InterPro" id="IPR036691">
    <property type="entry name" value="Endo/exonu/phosph_ase_sf"/>
</dbReference>
<gene>
    <name evidence="2" type="ORF">Dsin_020994</name>
</gene>
<accession>A0AAE0ABF0</accession>
<dbReference type="AlphaFoldDB" id="A0AAE0ABF0"/>
<dbReference type="Proteomes" id="UP001281410">
    <property type="component" value="Unassembled WGS sequence"/>
</dbReference>
<proteinExistence type="predicted"/>
<sequence length="265" mass="29223">MTQGSSCLIRNLLVNYLTLEAGRNAYHPANMACKHEKKGVISESSTKSGMGTTDSEPSPETMNLPLEITKIIEAAVKAGTNLQSSQGEETNQLWNLEVEVAKVIKTGVALGLDFSSRNGELVNEILKREVADVERYKEMKKGVLEVVRRKRWVLRALGGSILNKGIRVDADGSAGGIAQGSFSIPWVLGGDFNTVLEQSERLGGPCIMSALKSFNEFTLKAKMVDIPMQGSNFMWSNNKERNLWAKLDQFLLSPIVLSWFPNLFQ</sequence>
<dbReference type="SUPFAM" id="SSF56219">
    <property type="entry name" value="DNase I-like"/>
    <property type="match status" value="1"/>
</dbReference>
<reference evidence="2" key="1">
    <citation type="journal article" date="2023" name="Plant J.">
        <title>Genome sequences and population genomics provide insights into the demographic history, inbreeding, and mutation load of two 'living fossil' tree species of Dipteronia.</title>
        <authorList>
            <person name="Feng Y."/>
            <person name="Comes H.P."/>
            <person name="Chen J."/>
            <person name="Zhu S."/>
            <person name="Lu R."/>
            <person name="Zhang X."/>
            <person name="Li P."/>
            <person name="Qiu J."/>
            <person name="Olsen K.M."/>
            <person name="Qiu Y."/>
        </authorList>
    </citation>
    <scope>NUCLEOTIDE SEQUENCE</scope>
    <source>
        <strain evidence="2">NBL</strain>
    </source>
</reference>
<protein>
    <submittedName>
        <fullName evidence="2">Uncharacterized protein</fullName>
    </submittedName>
</protein>
<name>A0AAE0ABF0_9ROSI</name>
<feature type="region of interest" description="Disordered" evidence="1">
    <location>
        <begin position="37"/>
        <end position="61"/>
    </location>
</feature>
<evidence type="ECO:0000313" key="3">
    <source>
        <dbReference type="Proteomes" id="UP001281410"/>
    </source>
</evidence>
<dbReference type="PANTHER" id="PTHR33710:SF64">
    <property type="entry name" value="ENDONUCLEASE_EXONUCLEASE_PHOSPHATASE DOMAIN-CONTAINING PROTEIN"/>
    <property type="match status" value="1"/>
</dbReference>
<keyword evidence="3" id="KW-1185">Reference proteome</keyword>
<feature type="compositionally biased region" description="Polar residues" evidence="1">
    <location>
        <begin position="42"/>
        <end position="61"/>
    </location>
</feature>
<dbReference type="EMBL" id="JANJYJ010000006">
    <property type="protein sequence ID" value="KAK3206948.1"/>
    <property type="molecule type" value="Genomic_DNA"/>
</dbReference>